<sequence length="43" mass="4743">MAGEDSIFEISEGFVLAEAATSFQIYQSCKISIFNHMFAPALK</sequence>
<name>A0A3D9L2S4_MARFU</name>
<reference evidence="1 2" key="1">
    <citation type="submission" date="2018-07" db="EMBL/GenBank/DDBJ databases">
        <title>Genomic Encyclopedia of Type Strains, Phase IV (KMG-IV): sequencing the most valuable type-strain genomes for metagenomic binning, comparative biology and taxonomic classification.</title>
        <authorList>
            <person name="Goeker M."/>
        </authorList>
    </citation>
    <scope>NUCLEOTIDE SEQUENCE [LARGE SCALE GENOMIC DNA]</scope>
    <source>
        <strain evidence="1 2">DSM 4134</strain>
    </source>
</reference>
<dbReference type="RefSeq" id="WP_262511853.1">
    <property type="nucleotide sequence ID" value="NZ_QREG01000011.1"/>
</dbReference>
<evidence type="ECO:0000313" key="1">
    <source>
        <dbReference type="EMBL" id="RED97999.1"/>
    </source>
</evidence>
<organism evidence="1 2">
    <name type="scientific">Marinoscillum furvescens DSM 4134</name>
    <dbReference type="NCBI Taxonomy" id="1122208"/>
    <lineage>
        <taxon>Bacteria</taxon>
        <taxon>Pseudomonadati</taxon>
        <taxon>Bacteroidota</taxon>
        <taxon>Cytophagia</taxon>
        <taxon>Cytophagales</taxon>
        <taxon>Reichenbachiellaceae</taxon>
        <taxon>Marinoscillum</taxon>
    </lineage>
</organism>
<comment type="caution">
    <text evidence="1">The sequence shown here is derived from an EMBL/GenBank/DDBJ whole genome shotgun (WGS) entry which is preliminary data.</text>
</comment>
<dbReference type="AlphaFoldDB" id="A0A3D9L2S4"/>
<dbReference type="Proteomes" id="UP000256779">
    <property type="component" value="Unassembled WGS sequence"/>
</dbReference>
<dbReference type="EMBL" id="QREG01000011">
    <property type="protein sequence ID" value="RED97999.1"/>
    <property type="molecule type" value="Genomic_DNA"/>
</dbReference>
<accession>A0A3D9L2S4</accession>
<proteinExistence type="predicted"/>
<protein>
    <submittedName>
        <fullName evidence="1">Uncharacterized protein</fullName>
    </submittedName>
</protein>
<evidence type="ECO:0000313" key="2">
    <source>
        <dbReference type="Proteomes" id="UP000256779"/>
    </source>
</evidence>
<gene>
    <name evidence="1" type="ORF">C7460_111141</name>
</gene>
<keyword evidence="2" id="KW-1185">Reference proteome</keyword>